<gene>
    <name evidence="1" type="ORF">OsJ_21288</name>
</gene>
<sequence length="113" mass="12793">MYDMTLFEMRLSTMAKKHSSCYSACFILESSCISVLFVTSNCVGALQELMHNLSPFCHQVMLIAPLLAVHSVFSHIHMHSCYAYHCTSCCFCLLISSTHHSRLENPCCISMYL</sequence>
<proteinExistence type="predicted"/>
<reference evidence="1" key="1">
    <citation type="journal article" date="2005" name="PLoS Biol.">
        <title>The genomes of Oryza sativa: a history of duplications.</title>
        <authorList>
            <person name="Yu J."/>
            <person name="Wang J."/>
            <person name="Lin W."/>
            <person name="Li S."/>
            <person name="Li H."/>
            <person name="Zhou J."/>
            <person name="Ni P."/>
            <person name="Dong W."/>
            <person name="Hu S."/>
            <person name="Zeng C."/>
            <person name="Zhang J."/>
            <person name="Zhang Y."/>
            <person name="Li R."/>
            <person name="Xu Z."/>
            <person name="Li S."/>
            <person name="Li X."/>
            <person name="Zheng H."/>
            <person name="Cong L."/>
            <person name="Lin L."/>
            <person name="Yin J."/>
            <person name="Geng J."/>
            <person name="Li G."/>
            <person name="Shi J."/>
            <person name="Liu J."/>
            <person name="Lv H."/>
            <person name="Li J."/>
            <person name="Wang J."/>
            <person name="Deng Y."/>
            <person name="Ran L."/>
            <person name="Shi X."/>
            <person name="Wang X."/>
            <person name="Wu Q."/>
            <person name="Li C."/>
            <person name="Ren X."/>
            <person name="Wang J."/>
            <person name="Wang X."/>
            <person name="Li D."/>
            <person name="Liu D."/>
            <person name="Zhang X."/>
            <person name="Ji Z."/>
            <person name="Zhao W."/>
            <person name="Sun Y."/>
            <person name="Zhang Z."/>
            <person name="Bao J."/>
            <person name="Han Y."/>
            <person name="Dong L."/>
            <person name="Ji J."/>
            <person name="Chen P."/>
            <person name="Wu S."/>
            <person name="Liu J."/>
            <person name="Xiao Y."/>
            <person name="Bu D."/>
            <person name="Tan J."/>
            <person name="Yang L."/>
            <person name="Ye C."/>
            <person name="Zhang J."/>
            <person name="Xu J."/>
            <person name="Zhou Y."/>
            <person name="Yu Y."/>
            <person name="Zhang B."/>
            <person name="Zhuang S."/>
            <person name="Wei H."/>
            <person name="Liu B."/>
            <person name="Lei M."/>
            <person name="Yu H."/>
            <person name="Li Y."/>
            <person name="Xu H."/>
            <person name="Wei S."/>
            <person name="He X."/>
            <person name="Fang L."/>
            <person name="Zhang Z."/>
            <person name="Zhang Y."/>
            <person name="Huang X."/>
            <person name="Su Z."/>
            <person name="Tong W."/>
            <person name="Li J."/>
            <person name="Tong Z."/>
            <person name="Li S."/>
            <person name="Ye J."/>
            <person name="Wang L."/>
            <person name="Fang L."/>
            <person name="Lei T."/>
            <person name="Chen C."/>
            <person name="Chen H."/>
            <person name="Xu Z."/>
            <person name="Li H."/>
            <person name="Huang H."/>
            <person name="Zhang F."/>
            <person name="Xu H."/>
            <person name="Li N."/>
            <person name="Zhao C."/>
            <person name="Li S."/>
            <person name="Dong L."/>
            <person name="Huang Y."/>
            <person name="Li L."/>
            <person name="Xi Y."/>
            <person name="Qi Q."/>
            <person name="Li W."/>
            <person name="Zhang B."/>
            <person name="Hu W."/>
            <person name="Zhang Y."/>
            <person name="Tian X."/>
            <person name="Jiao Y."/>
            <person name="Liang X."/>
            <person name="Jin J."/>
            <person name="Gao L."/>
            <person name="Zheng W."/>
            <person name="Hao B."/>
            <person name="Liu S."/>
            <person name="Wang W."/>
            <person name="Yuan L."/>
            <person name="Cao M."/>
            <person name="McDermott J."/>
            <person name="Samudrala R."/>
            <person name="Wang J."/>
            <person name="Wong G.K."/>
            <person name="Yang H."/>
        </authorList>
    </citation>
    <scope>NUCLEOTIDE SEQUENCE [LARGE SCALE GENOMIC DNA]</scope>
</reference>
<organism evidence="1">
    <name type="scientific">Oryza sativa subsp. japonica</name>
    <name type="common">Rice</name>
    <dbReference type="NCBI Taxonomy" id="39947"/>
    <lineage>
        <taxon>Eukaryota</taxon>
        <taxon>Viridiplantae</taxon>
        <taxon>Streptophyta</taxon>
        <taxon>Embryophyta</taxon>
        <taxon>Tracheophyta</taxon>
        <taxon>Spermatophyta</taxon>
        <taxon>Magnoliopsida</taxon>
        <taxon>Liliopsida</taxon>
        <taxon>Poales</taxon>
        <taxon>Poaceae</taxon>
        <taxon>BOP clade</taxon>
        <taxon>Oryzoideae</taxon>
        <taxon>Oryzeae</taxon>
        <taxon>Oryzinae</taxon>
        <taxon>Oryza</taxon>
        <taxon>Oryza sativa</taxon>
    </lineage>
</organism>
<accession>B9FT63</accession>
<evidence type="ECO:0000313" key="1">
    <source>
        <dbReference type="EMBL" id="EEE65674.1"/>
    </source>
</evidence>
<dbReference type="Proteomes" id="UP000007752">
    <property type="component" value="Chromosome 6"/>
</dbReference>
<dbReference type="EMBL" id="CM000143">
    <property type="protein sequence ID" value="EEE65674.1"/>
    <property type="molecule type" value="Genomic_DNA"/>
</dbReference>
<name>B9FT63_ORYSJ</name>
<dbReference type="AlphaFoldDB" id="B9FT63"/>
<protein>
    <submittedName>
        <fullName evidence="1">Uncharacterized protein</fullName>
    </submittedName>
</protein>
<reference evidence="1" key="2">
    <citation type="submission" date="2008-12" db="EMBL/GenBank/DDBJ databases">
        <title>Improved gene annotation of the rice (Oryza sativa) genomes.</title>
        <authorList>
            <person name="Wang J."/>
            <person name="Li R."/>
            <person name="Fan W."/>
            <person name="Huang Q."/>
            <person name="Zhang J."/>
            <person name="Zhou Y."/>
            <person name="Hu Y."/>
            <person name="Zi S."/>
            <person name="Li J."/>
            <person name="Ni P."/>
            <person name="Zheng H."/>
            <person name="Zhang Y."/>
            <person name="Zhao M."/>
            <person name="Hao Q."/>
            <person name="McDermott J."/>
            <person name="Samudrala R."/>
            <person name="Kristiansen K."/>
            <person name="Wong G.K.-S."/>
        </authorList>
    </citation>
    <scope>NUCLEOTIDE SEQUENCE</scope>
</reference>